<feature type="region of interest" description="Disordered" evidence="1">
    <location>
        <begin position="213"/>
        <end position="278"/>
    </location>
</feature>
<evidence type="ECO:0000256" key="2">
    <source>
        <dbReference type="SAM" id="Phobius"/>
    </source>
</evidence>
<keyword evidence="2" id="KW-1133">Transmembrane helix</keyword>
<evidence type="ECO:0000313" key="5">
    <source>
        <dbReference type="RefSeq" id="XP_012944254.2"/>
    </source>
</evidence>
<gene>
    <name evidence="5" type="primary">LOC101848847</name>
</gene>
<feature type="compositionally biased region" description="Polar residues" evidence="1">
    <location>
        <begin position="249"/>
        <end position="261"/>
    </location>
</feature>
<evidence type="ECO:0000313" key="4">
    <source>
        <dbReference type="Proteomes" id="UP000694888"/>
    </source>
</evidence>
<dbReference type="Proteomes" id="UP000694888">
    <property type="component" value="Unplaced"/>
</dbReference>
<feature type="compositionally biased region" description="Gly residues" evidence="1">
    <location>
        <begin position="881"/>
        <end position="891"/>
    </location>
</feature>
<reference evidence="5" key="1">
    <citation type="submission" date="2025-08" db="UniProtKB">
        <authorList>
            <consortium name="RefSeq"/>
        </authorList>
    </citation>
    <scope>IDENTIFICATION</scope>
</reference>
<feature type="compositionally biased region" description="Polar residues" evidence="1">
    <location>
        <begin position="925"/>
        <end position="935"/>
    </location>
</feature>
<evidence type="ECO:0000256" key="1">
    <source>
        <dbReference type="SAM" id="MobiDB-lite"/>
    </source>
</evidence>
<feature type="chain" id="PRO_5046530334" evidence="3">
    <location>
        <begin position="29"/>
        <end position="1132"/>
    </location>
</feature>
<feature type="compositionally biased region" description="Polar residues" evidence="1">
    <location>
        <begin position="837"/>
        <end position="846"/>
    </location>
</feature>
<feature type="region of interest" description="Disordered" evidence="1">
    <location>
        <begin position="809"/>
        <end position="1132"/>
    </location>
</feature>
<feature type="compositionally biased region" description="Gly residues" evidence="1">
    <location>
        <begin position="974"/>
        <end position="983"/>
    </location>
</feature>
<keyword evidence="3" id="KW-0732">Signal</keyword>
<sequence>MDTLLSSHRWLLTVVAIVLLYECQDVLGSNRLCPQGQLAQWHTVNARRIYLTCCYPTRCGVGHQVKPCSINGTQDTCQMCNPHYNQSQRTSSFTMDKCTYWPLDKDCNDVGHQNSNRHAADDNTKRCLCNIEIGLKYDQPESIYPGAPVDAYCQRMRDKCREGFEPTVDGICRPCADNYFKATVGYNLCEPKTNCSALGLDYTFMTDARADNNCSEPEPVTTPKPVVTEKPTSAAVNPKPPISPKEKTVSTTPSTTANDDQALTGASKGTSDREEDGESHLWPIIGSVLFVLVVLALIATVMCYRKKKGMTPCGCDSNKNCTDEEKYFPNGPPSIQGGDHHNKVGVGNGVIPQHLTSGDKVMNNNINGSGHLAPTAPHVRVQHGNNSDVAGMYANSGQDNLMYAPGSPQQNVYFAPSVESMAAGGGGSGRPGILRNGQNGRQHHQNPHQQRARPEQAVYAQAASHPHHGRPADRSLDSIAREKLHVNVDGMEANPDAGEDDPLLVVTDSPRIGGGGGADGGGFHESQFQNMAATASPGNSPPVHPVGGINSMRFMPTSGAPVGAPNVTFVPSSRLTPTVAVPSPPPPTTQVTFGPPGRVTFTRSTSVIASPEGEVEEEEIEALVPRFSQLLPDADEVSASGSAMATSSSAEPTNPIVRMMQDREILARSDSPMRETTQQLRSPSERILLHNHHQQPAAAHHNVGNYRGGPVGHPAHHHNPQQQRGMAQHTARMRPGYSPVPPVRQPSEREDMPEHYIMDLKEQQLAESLQASVPNSPVAMETQPKTVLDSEGTLTTAVTNDEREVSKLRDLSGESDQTKLKTETNSVLKDTGDTGASADQKTLQKTVDSDVGYKPTMPATAASVDGSHVIPERGVGSVPSGSGGMGGGVGVVGSTSNTLDRKRAPSGGSNSSGQSTLERRRTPSGELQQHRSCLKTSGPGEDGVVLSGQQARRQMQQQAYARTVSFEEEETPAAGGGGSGGRPRIGQNAESRQNSSGSSSNSQSGRGRGSSRSVSDSEDKFDPVGDSPGLFRERDGTQSSGSKSSVNSELSGSESSHSSPSRATMYRRSQSENAPSSGDSAHVMPRSMSEEKPQKMDRPIAKVKPMPASDNQLPVEVSDGTDLPQLQQQQQQ</sequence>
<keyword evidence="4" id="KW-1185">Reference proteome</keyword>
<dbReference type="GeneID" id="101848847"/>
<feature type="compositionally biased region" description="Polar residues" evidence="1">
    <location>
        <begin position="1067"/>
        <end position="1079"/>
    </location>
</feature>
<accession>A0ABM1AAZ8</accession>
<feature type="region of interest" description="Disordered" evidence="1">
    <location>
        <begin position="577"/>
        <end position="598"/>
    </location>
</feature>
<keyword evidence="2" id="KW-0812">Transmembrane</keyword>
<feature type="compositionally biased region" description="Low complexity" evidence="1">
    <location>
        <begin position="1039"/>
        <end position="1061"/>
    </location>
</feature>
<protein>
    <submittedName>
        <fullName evidence="5">Uncharacterized protein LOC101848847</fullName>
    </submittedName>
</protein>
<keyword evidence="2" id="KW-0472">Membrane</keyword>
<feature type="compositionally biased region" description="Basic and acidic residues" evidence="1">
    <location>
        <begin position="1088"/>
        <end position="1100"/>
    </location>
</feature>
<feature type="non-terminal residue" evidence="5">
    <location>
        <position position="1132"/>
    </location>
</feature>
<feature type="compositionally biased region" description="Basic and acidic residues" evidence="1">
    <location>
        <begin position="809"/>
        <end position="822"/>
    </location>
</feature>
<feature type="compositionally biased region" description="Low complexity" evidence="1">
    <location>
        <begin position="991"/>
        <end position="1013"/>
    </location>
</feature>
<proteinExistence type="predicted"/>
<evidence type="ECO:0000256" key="3">
    <source>
        <dbReference type="SAM" id="SignalP"/>
    </source>
</evidence>
<organism evidence="4 5">
    <name type="scientific">Aplysia californica</name>
    <name type="common">California sea hare</name>
    <dbReference type="NCBI Taxonomy" id="6500"/>
    <lineage>
        <taxon>Eukaryota</taxon>
        <taxon>Metazoa</taxon>
        <taxon>Spiralia</taxon>
        <taxon>Lophotrochozoa</taxon>
        <taxon>Mollusca</taxon>
        <taxon>Gastropoda</taxon>
        <taxon>Heterobranchia</taxon>
        <taxon>Euthyneura</taxon>
        <taxon>Tectipleura</taxon>
        <taxon>Aplysiida</taxon>
        <taxon>Aplysioidea</taxon>
        <taxon>Aplysiidae</taxon>
        <taxon>Aplysia</taxon>
    </lineage>
</organism>
<feature type="signal peptide" evidence="3">
    <location>
        <begin position="1"/>
        <end position="28"/>
    </location>
</feature>
<feature type="compositionally biased region" description="Polar residues" evidence="1">
    <location>
        <begin position="907"/>
        <end position="916"/>
    </location>
</feature>
<feature type="region of interest" description="Disordered" evidence="1">
    <location>
        <begin position="423"/>
        <end position="474"/>
    </location>
</feature>
<feature type="compositionally biased region" description="Low complexity" evidence="1">
    <location>
        <begin position="216"/>
        <end position="232"/>
    </location>
</feature>
<name>A0ABM1AAZ8_APLCA</name>
<dbReference type="RefSeq" id="XP_012944254.2">
    <property type="nucleotide sequence ID" value="XM_013088800.2"/>
</dbReference>
<feature type="compositionally biased region" description="Low complexity" evidence="1">
    <location>
        <begin position="949"/>
        <end position="962"/>
    </location>
</feature>
<feature type="transmembrane region" description="Helical" evidence="2">
    <location>
        <begin position="281"/>
        <end position="304"/>
    </location>
</feature>